<dbReference type="Gene3D" id="2.60.120.10">
    <property type="entry name" value="Jelly Rolls"/>
    <property type="match status" value="1"/>
</dbReference>
<protein>
    <submittedName>
        <fullName evidence="2">Cupin domain-containing protein</fullName>
    </submittedName>
</protein>
<name>A0A844B8S6_9BURK</name>
<dbReference type="InterPro" id="IPR011051">
    <property type="entry name" value="RmlC_Cupin_sf"/>
</dbReference>
<dbReference type="SUPFAM" id="SSF51182">
    <property type="entry name" value="RmlC-like cupins"/>
    <property type="match status" value="1"/>
</dbReference>
<accession>A0A844B8S6</accession>
<dbReference type="EMBL" id="WJBU01000010">
    <property type="protein sequence ID" value="MRD48009.1"/>
    <property type="molecule type" value="Genomic_DNA"/>
</dbReference>
<organism evidence="2 3">
    <name type="scientific">Caenimonas koreensis DSM 17982</name>
    <dbReference type="NCBI Taxonomy" id="1121255"/>
    <lineage>
        <taxon>Bacteria</taxon>
        <taxon>Pseudomonadati</taxon>
        <taxon>Pseudomonadota</taxon>
        <taxon>Betaproteobacteria</taxon>
        <taxon>Burkholderiales</taxon>
        <taxon>Comamonadaceae</taxon>
        <taxon>Caenimonas</taxon>
    </lineage>
</organism>
<proteinExistence type="predicted"/>
<sequence>MTQTLDPEQTYVHLTAEGEAAIVPGGAAFWQQGEEAVDAFGRGWLITESGGASDWPHWEMHPEADEFVYLLSGAADFVLQLPEGVKTLHLRDRAAVVVPRGVWHTAKLHGPTRLFFVTMGAGTQHRPIEQNE</sequence>
<dbReference type="AlphaFoldDB" id="A0A844B8S6"/>
<gene>
    <name evidence="2" type="ORF">GHT07_12015</name>
</gene>
<evidence type="ECO:0000313" key="2">
    <source>
        <dbReference type="EMBL" id="MRD48009.1"/>
    </source>
</evidence>
<evidence type="ECO:0000313" key="3">
    <source>
        <dbReference type="Proteomes" id="UP000487350"/>
    </source>
</evidence>
<evidence type="ECO:0000259" key="1">
    <source>
        <dbReference type="Pfam" id="PF07883"/>
    </source>
</evidence>
<reference evidence="2 3" key="1">
    <citation type="submission" date="2019-11" db="EMBL/GenBank/DDBJ databases">
        <title>Caenimonas koreensis gen. nov., sp. nov., isolated from activated sludge.</title>
        <authorList>
            <person name="Seung H.R."/>
        </authorList>
    </citation>
    <scope>NUCLEOTIDE SEQUENCE [LARGE SCALE GENOMIC DNA]</scope>
    <source>
        <strain evidence="2 3">EMB320</strain>
    </source>
</reference>
<dbReference type="Pfam" id="PF07883">
    <property type="entry name" value="Cupin_2"/>
    <property type="match status" value="1"/>
</dbReference>
<dbReference type="InterPro" id="IPR014710">
    <property type="entry name" value="RmlC-like_jellyroll"/>
</dbReference>
<dbReference type="InterPro" id="IPR013096">
    <property type="entry name" value="Cupin_2"/>
</dbReference>
<dbReference type="OrthoDB" id="512358at2"/>
<comment type="caution">
    <text evidence="2">The sequence shown here is derived from an EMBL/GenBank/DDBJ whole genome shotgun (WGS) entry which is preliminary data.</text>
</comment>
<feature type="domain" description="Cupin type-2" evidence="1">
    <location>
        <begin position="50"/>
        <end position="117"/>
    </location>
</feature>
<keyword evidence="3" id="KW-1185">Reference proteome</keyword>
<dbReference type="Proteomes" id="UP000487350">
    <property type="component" value="Unassembled WGS sequence"/>
</dbReference>